<keyword evidence="7" id="KW-1185">Reference proteome</keyword>
<feature type="modified residue" description="N6-carboxylysine" evidence="3 5">
    <location>
        <position position="145"/>
    </location>
</feature>
<dbReference type="PANTHER" id="PTHR10819">
    <property type="entry name" value="PHOSPHOTRIESTERASE-RELATED"/>
    <property type="match status" value="1"/>
</dbReference>
<dbReference type="KEGG" id="serw:FY030_14425"/>
<keyword evidence="1 4" id="KW-0479">Metal-binding</keyword>
<feature type="binding site" description="via carbamate group" evidence="4">
    <location>
        <position position="145"/>
    </location>
    <ligand>
        <name>Zn(2+)</name>
        <dbReference type="ChEBI" id="CHEBI:29105"/>
        <label>2</label>
    </ligand>
</feature>
<feature type="binding site" evidence="4">
    <location>
        <position position="24"/>
    </location>
    <ligand>
        <name>Zn(2+)</name>
        <dbReference type="ChEBI" id="CHEBI:29105"/>
        <label>1</label>
    </ligand>
</feature>
<feature type="binding site" evidence="4">
    <location>
        <position position="263"/>
    </location>
    <ligand>
        <name>Zn(2+)</name>
        <dbReference type="ChEBI" id="CHEBI:29105"/>
        <label>1</label>
    </ligand>
</feature>
<gene>
    <name evidence="6" type="ORF">FY030_14425</name>
</gene>
<evidence type="ECO:0000256" key="2">
    <source>
        <dbReference type="ARBA" id="ARBA00022801"/>
    </source>
</evidence>
<evidence type="ECO:0000256" key="4">
    <source>
        <dbReference type="PIRSR" id="PIRSR601559-51"/>
    </source>
</evidence>
<evidence type="ECO:0000313" key="7">
    <source>
        <dbReference type="Proteomes" id="UP000326546"/>
    </source>
</evidence>
<dbReference type="SUPFAM" id="SSF51556">
    <property type="entry name" value="Metallo-dependent hydrolases"/>
    <property type="match status" value="1"/>
</dbReference>
<keyword evidence="2" id="KW-0378">Hydrolase</keyword>
<organism evidence="6 7">
    <name type="scientific">Ornithinimicrobium pratense</name>
    <dbReference type="NCBI Taxonomy" id="2593973"/>
    <lineage>
        <taxon>Bacteria</taxon>
        <taxon>Bacillati</taxon>
        <taxon>Actinomycetota</taxon>
        <taxon>Actinomycetes</taxon>
        <taxon>Micrococcales</taxon>
        <taxon>Ornithinimicrobiaceae</taxon>
        <taxon>Ornithinimicrobium</taxon>
    </lineage>
</organism>
<dbReference type="PANTHER" id="PTHR10819:SF3">
    <property type="entry name" value="PHOSPHOTRIESTERASE-RELATED PROTEIN"/>
    <property type="match status" value="1"/>
</dbReference>
<dbReference type="AlphaFoldDB" id="A0A5J6V7D3"/>
<evidence type="ECO:0000313" key="6">
    <source>
        <dbReference type="EMBL" id="QFG69735.1"/>
    </source>
</evidence>
<feature type="binding site" evidence="4">
    <location>
        <position position="206"/>
    </location>
    <ligand>
        <name>Zn(2+)</name>
        <dbReference type="ChEBI" id="CHEBI:29105"/>
        <label>2</label>
    </ligand>
</feature>
<dbReference type="GO" id="GO:0016787">
    <property type="term" value="F:hydrolase activity"/>
    <property type="evidence" value="ECO:0007669"/>
    <property type="project" value="UniProtKB-KW"/>
</dbReference>
<dbReference type="InterPro" id="IPR001559">
    <property type="entry name" value="Phosphotriesterase"/>
</dbReference>
<dbReference type="Proteomes" id="UP000326546">
    <property type="component" value="Chromosome"/>
</dbReference>
<dbReference type="OrthoDB" id="9795018at2"/>
<dbReference type="EMBL" id="CP044427">
    <property type="protein sequence ID" value="QFG69735.1"/>
    <property type="molecule type" value="Genomic_DNA"/>
</dbReference>
<name>A0A5J6V7D3_9MICO</name>
<reference evidence="6 7" key="1">
    <citation type="submission" date="2019-09" db="EMBL/GenBank/DDBJ databases">
        <title>Serinicoccus pratensis sp. nov., isolated from meadow soil.</title>
        <authorList>
            <person name="Zhang W."/>
        </authorList>
    </citation>
    <scope>NUCLEOTIDE SEQUENCE [LARGE SCALE GENOMIC DNA]</scope>
    <source>
        <strain evidence="6 7">W204</strain>
    </source>
</reference>
<dbReference type="RefSeq" id="WP_158062229.1">
    <property type="nucleotide sequence ID" value="NZ_CP044427.1"/>
</dbReference>
<feature type="binding site" evidence="4">
    <location>
        <position position="26"/>
    </location>
    <ligand>
        <name>Zn(2+)</name>
        <dbReference type="ChEBI" id="CHEBI:29105"/>
        <label>1</label>
    </ligand>
</feature>
<dbReference type="InterPro" id="IPR032466">
    <property type="entry name" value="Metal_Hydrolase"/>
</dbReference>
<dbReference type="Pfam" id="PF02126">
    <property type="entry name" value="PTE"/>
    <property type="match status" value="1"/>
</dbReference>
<comment type="cofactor">
    <cofactor evidence="4">
        <name>a divalent metal cation</name>
        <dbReference type="ChEBI" id="CHEBI:60240"/>
    </cofactor>
    <text evidence="4">Binds 2 divalent metal cations per subunit.</text>
</comment>
<evidence type="ECO:0000256" key="1">
    <source>
        <dbReference type="ARBA" id="ARBA00022723"/>
    </source>
</evidence>
<proteinExistence type="inferred from homology"/>
<dbReference type="PROSITE" id="PS51347">
    <property type="entry name" value="PHOSPHOTRIESTERASE_2"/>
    <property type="match status" value="1"/>
</dbReference>
<comment type="similarity">
    <text evidence="5">Belongs to the metallo-dependent hydrolases superfamily. Phosphotriesterase family.</text>
</comment>
<evidence type="ECO:0000256" key="5">
    <source>
        <dbReference type="PROSITE-ProRule" id="PRU00679"/>
    </source>
</evidence>
<sequence length="323" mass="34766">MTDRAVRTVLGDVAPGELGVVNYHEHLFQTTPLLPGDELDDEEHSRAEAADLVAAGVGCLVEATPIGLGRVPSAVRRISRDLGVHVVHTTGVHRESHYPARPDLTAKSTAQLAQAFRAELVDGLVDDRDAHDAEPARHGRAGLVKVGIGYWSVSAFERRAIEAAGGVSAELGAPVMVHLEHGSAAHEVLTMLAEAGCPEDRVALAHIDRNPDPGLHLELAARGAYLGYDGCARHKSWPDSVLVDCLEKVVAGGGEDRTLLGGDVARRSRYESYGGMPGLAYTYRRFLPRVRAAIGEQGVALLTTKNPSRWLTWRTAPEIDQKR</sequence>
<protein>
    <submittedName>
        <fullName evidence="6">Aryldialkylphosphatase</fullName>
    </submittedName>
</protein>
<dbReference type="Gene3D" id="3.20.20.140">
    <property type="entry name" value="Metal-dependent hydrolases"/>
    <property type="match status" value="1"/>
</dbReference>
<accession>A0A5J6V7D3</accession>
<evidence type="ECO:0000256" key="3">
    <source>
        <dbReference type="PIRSR" id="PIRSR601559-50"/>
    </source>
</evidence>
<dbReference type="PIRSF" id="PIRSF016839">
    <property type="entry name" value="PhP"/>
    <property type="match status" value="1"/>
</dbReference>
<feature type="binding site" description="via carbamate group" evidence="4">
    <location>
        <position position="145"/>
    </location>
    <ligand>
        <name>Zn(2+)</name>
        <dbReference type="ChEBI" id="CHEBI:29105"/>
        <label>1</label>
    </ligand>
</feature>
<dbReference type="GO" id="GO:0008270">
    <property type="term" value="F:zinc ion binding"/>
    <property type="evidence" value="ECO:0007669"/>
    <property type="project" value="InterPro"/>
</dbReference>
<feature type="binding site" evidence="4">
    <location>
        <position position="178"/>
    </location>
    <ligand>
        <name>Zn(2+)</name>
        <dbReference type="ChEBI" id="CHEBI:29105"/>
        <label>2</label>
    </ligand>
</feature>